<dbReference type="Gene3D" id="3.30.450.200">
    <property type="match status" value="1"/>
</dbReference>
<feature type="compositionally biased region" description="Basic and acidic residues" evidence="2">
    <location>
        <begin position="1181"/>
        <end position="1192"/>
    </location>
</feature>
<dbReference type="Gene3D" id="1.10.220.150">
    <property type="entry name" value="Arf GTPase activating protein"/>
    <property type="match status" value="1"/>
</dbReference>
<dbReference type="InterPro" id="IPR005113">
    <property type="entry name" value="uDENN_dom"/>
</dbReference>
<protein>
    <recommendedName>
        <fullName evidence="6">Arf-GAP domain-containing protein</fullName>
    </recommendedName>
</protein>
<dbReference type="GO" id="GO:0031410">
    <property type="term" value="C:cytoplasmic vesicle"/>
    <property type="evidence" value="ECO:0007669"/>
    <property type="project" value="TreeGrafter"/>
</dbReference>
<dbReference type="GO" id="GO:0008270">
    <property type="term" value="F:zinc ion binding"/>
    <property type="evidence" value="ECO:0007669"/>
    <property type="project" value="UniProtKB-KW"/>
</dbReference>
<dbReference type="PROSITE" id="PS50115">
    <property type="entry name" value="ARFGAP"/>
    <property type="match status" value="1"/>
</dbReference>
<dbReference type="RefSeq" id="XP_008872738.1">
    <property type="nucleotide sequence ID" value="XM_008874516.1"/>
</dbReference>
<dbReference type="Pfam" id="PF03455">
    <property type="entry name" value="dDENN"/>
    <property type="match status" value="1"/>
</dbReference>
<dbReference type="SMART" id="SM00105">
    <property type="entry name" value="ArfGap"/>
    <property type="match status" value="1"/>
</dbReference>
<feature type="domain" description="UDENN" evidence="4">
    <location>
        <begin position="169"/>
        <end position="686"/>
    </location>
</feature>
<dbReference type="GO" id="GO:0032483">
    <property type="term" value="P:regulation of Rab protein signal transduction"/>
    <property type="evidence" value="ECO:0007669"/>
    <property type="project" value="TreeGrafter"/>
</dbReference>
<dbReference type="VEuPathDB" id="FungiDB:H310_08666"/>
<dbReference type="OrthoDB" id="6019893at2759"/>
<dbReference type="STRING" id="157072.A0A024TY29"/>
<keyword evidence="1" id="KW-0862">Zinc</keyword>
<dbReference type="Pfam" id="PF01412">
    <property type="entry name" value="ArfGap"/>
    <property type="match status" value="1"/>
</dbReference>
<dbReference type="SMART" id="SM00800">
    <property type="entry name" value="uDENN"/>
    <property type="match status" value="1"/>
</dbReference>
<gene>
    <name evidence="5" type="ORF">H310_08666</name>
</gene>
<dbReference type="GeneID" id="20085716"/>
<evidence type="ECO:0000259" key="3">
    <source>
        <dbReference type="PROSITE" id="PS50115"/>
    </source>
</evidence>
<evidence type="ECO:0000256" key="1">
    <source>
        <dbReference type="PROSITE-ProRule" id="PRU00288"/>
    </source>
</evidence>
<organism evidence="5">
    <name type="scientific">Aphanomyces invadans</name>
    <dbReference type="NCBI Taxonomy" id="157072"/>
    <lineage>
        <taxon>Eukaryota</taxon>
        <taxon>Sar</taxon>
        <taxon>Stramenopiles</taxon>
        <taxon>Oomycota</taxon>
        <taxon>Saprolegniomycetes</taxon>
        <taxon>Saprolegniales</taxon>
        <taxon>Verrucalvaceae</taxon>
        <taxon>Aphanomyces</taxon>
    </lineage>
</organism>
<proteinExistence type="predicted"/>
<evidence type="ECO:0000256" key="2">
    <source>
        <dbReference type="SAM" id="MobiDB-lite"/>
    </source>
</evidence>
<dbReference type="InterPro" id="IPR043153">
    <property type="entry name" value="DENN_C"/>
</dbReference>
<dbReference type="InterPro" id="IPR037278">
    <property type="entry name" value="ARFGAP/RecO"/>
</dbReference>
<feature type="compositionally biased region" description="Polar residues" evidence="2">
    <location>
        <begin position="1264"/>
        <end position="1274"/>
    </location>
</feature>
<dbReference type="Gene3D" id="3.40.50.11500">
    <property type="match status" value="1"/>
</dbReference>
<dbReference type="PROSITE" id="PS50096">
    <property type="entry name" value="IQ"/>
    <property type="match status" value="3"/>
</dbReference>
<feature type="region of interest" description="Disordered" evidence="2">
    <location>
        <begin position="1231"/>
        <end position="1274"/>
    </location>
</feature>
<dbReference type="eggNOG" id="KOG2080">
    <property type="taxonomic scope" value="Eukaryota"/>
</dbReference>
<dbReference type="SMART" id="SM00015">
    <property type="entry name" value="IQ"/>
    <property type="match status" value="4"/>
</dbReference>
<evidence type="ECO:0000259" key="4">
    <source>
        <dbReference type="PROSITE" id="PS50211"/>
    </source>
</evidence>
<dbReference type="PANTHER" id="PTHR12296:SF21">
    <property type="entry name" value="DENN DOMAIN-CONTAINING PROTEIN 3"/>
    <property type="match status" value="1"/>
</dbReference>
<dbReference type="SMART" id="SM00799">
    <property type="entry name" value="DENN"/>
    <property type="match status" value="1"/>
</dbReference>
<dbReference type="SUPFAM" id="SSF57863">
    <property type="entry name" value="ArfGap/RecO-like zinc finger"/>
    <property type="match status" value="1"/>
</dbReference>
<evidence type="ECO:0008006" key="6">
    <source>
        <dbReference type="Google" id="ProtNLM"/>
    </source>
</evidence>
<dbReference type="AlphaFoldDB" id="A0A024TY29"/>
<dbReference type="PRINTS" id="PR00405">
    <property type="entry name" value="REVINTRACTNG"/>
</dbReference>
<dbReference type="GO" id="GO:0005096">
    <property type="term" value="F:GTPase activator activity"/>
    <property type="evidence" value="ECO:0007669"/>
    <property type="project" value="InterPro"/>
</dbReference>
<dbReference type="InterPro" id="IPR001164">
    <property type="entry name" value="ArfGAP_dom"/>
</dbReference>
<dbReference type="CDD" id="cd08204">
    <property type="entry name" value="ArfGap"/>
    <property type="match status" value="1"/>
</dbReference>
<accession>A0A024TY29</accession>
<dbReference type="InterPro" id="IPR037516">
    <property type="entry name" value="Tripartite_DENN"/>
</dbReference>
<dbReference type="InterPro" id="IPR005112">
    <property type="entry name" value="dDENN_dom"/>
</dbReference>
<dbReference type="PROSITE" id="PS50211">
    <property type="entry name" value="DENN"/>
    <property type="match status" value="1"/>
</dbReference>
<dbReference type="InterPro" id="IPR051696">
    <property type="entry name" value="DENN_Domain_GEFs"/>
</dbReference>
<dbReference type="InterPro" id="IPR001194">
    <property type="entry name" value="cDENN_dom"/>
</dbReference>
<dbReference type="InterPro" id="IPR000048">
    <property type="entry name" value="IQ_motif_EF-hand-BS"/>
</dbReference>
<dbReference type="Pfam" id="PF02141">
    <property type="entry name" value="DENN"/>
    <property type="match status" value="1"/>
</dbReference>
<dbReference type="SMART" id="SM00801">
    <property type="entry name" value="dDENN"/>
    <property type="match status" value="1"/>
</dbReference>
<feature type="domain" description="Arf-GAP" evidence="3">
    <location>
        <begin position="2"/>
        <end position="123"/>
    </location>
</feature>
<name>A0A024TY29_9STRA</name>
<dbReference type="Pfam" id="PF03456">
    <property type="entry name" value="uDENN"/>
    <property type="match status" value="1"/>
</dbReference>
<dbReference type="eggNOG" id="KOG0705">
    <property type="taxonomic scope" value="Eukaryota"/>
</dbReference>
<evidence type="ECO:0000313" key="5">
    <source>
        <dbReference type="EMBL" id="ETV98541.1"/>
    </source>
</evidence>
<reference evidence="5" key="1">
    <citation type="submission" date="2013-12" db="EMBL/GenBank/DDBJ databases">
        <title>The Genome Sequence of Aphanomyces invadans NJM9701.</title>
        <authorList>
            <consortium name="The Broad Institute Genomics Platform"/>
            <person name="Russ C."/>
            <person name="Tyler B."/>
            <person name="van West P."/>
            <person name="Dieguez-Uribeondo J."/>
            <person name="Young S.K."/>
            <person name="Zeng Q."/>
            <person name="Gargeya S."/>
            <person name="Fitzgerald M."/>
            <person name="Abouelleil A."/>
            <person name="Alvarado L."/>
            <person name="Chapman S.B."/>
            <person name="Gainer-Dewar J."/>
            <person name="Goldberg J."/>
            <person name="Griggs A."/>
            <person name="Gujja S."/>
            <person name="Hansen M."/>
            <person name="Howarth C."/>
            <person name="Imamovic A."/>
            <person name="Ireland A."/>
            <person name="Larimer J."/>
            <person name="McCowan C."/>
            <person name="Murphy C."/>
            <person name="Pearson M."/>
            <person name="Poon T.W."/>
            <person name="Priest M."/>
            <person name="Roberts A."/>
            <person name="Saif S."/>
            <person name="Shea T."/>
            <person name="Sykes S."/>
            <person name="Wortman J."/>
            <person name="Nusbaum C."/>
            <person name="Birren B."/>
        </authorList>
    </citation>
    <scope>NUCLEOTIDE SEQUENCE [LARGE SCALE GENOMIC DNA]</scope>
    <source>
        <strain evidence="5">NJM9701</strain>
    </source>
</reference>
<dbReference type="EMBL" id="KI913969">
    <property type="protein sequence ID" value="ETV98541.1"/>
    <property type="molecule type" value="Genomic_DNA"/>
</dbReference>
<keyword evidence="1" id="KW-0479">Metal-binding</keyword>
<sequence>MSRIADKLRNNVDNQACADCGVPVTASMAWATITHGAFVCIQCAGVHRNLGVHVSRIKSVHMDTWTSDELELMKGNRAANSALEKHVTPAVKAAVSRSDACRVAYIQAKYALKTFASPNGATFQLPTTTCEVHPQQMPTRRNSAPSIQVDIAKRFVNYFVVVGRGSSLKQTVVSSTGPGDIQFQPTILDSYPDPLPDAPLPPHIAQFAFPEGLTLSAAFREPTFFSFVLTNVSGAKLYACALQFDELLTPFEVMALFVKDVMPTWAQALSSGAKQASSVYSPKCLVVLSQYPFYSTFRMFLQQIYRLSLSEAPLPLERYVANFTAEIPVPPPGRVQVQLTLPECTVLVSRPPTNQLPHADVNFRPLFQMLDLNNVLTVFTCLLLEQKAREPVALCSKHLSVLTPIAEALQSLLFPLYWQGAYIPILPSSLLDIIDAPVPFLVGVHSKYLATSSRSCATDVFFVDLDHNRILPPSNDVGQESVLPKLPDREAGKLRSKLQEVANVFDPFAPEIDKADLAFDHQDYLTPIQDVNGTTGGRTVLHVADAERKASLSLDRKATLSFQTLKMLVPSQSTSVLAERSASAAFNNSTGSGAPSVNNTSTNGSMFLSDPVRHAFLRFFVSIFKRYATYLNPKALHHPSEALFDATAFLRDNSDAASRPFLATLIGSQMFQRFCQDRGTSPQLPEVLFFDASIHQKLNRSVTLGKKHDVSFLEDKSENIRETFVAPPPSTMGLPDNGMRYKYRGFPRLKRQLFGTTRKPRELFTAKEQPRHVAPVDVHQQIYKLSTCVVESGTSWDATRKLVISLQALYRMHRAQKAYRKQRAAVLAIQSFVSAHLKRRAMHDNYRRFRWAVVKLQSRMRSKAVQRAYAVAVYALTKLQVIAKGYVYAARYRRLRRGMLRLQAWYRRKHQEQWYHRQLHRIVLVQSRARGMLARIQSLRWRKSYLMDLKHHIFMLWRDGAIPLVYRSKFWIMFDRADFMSIGVRAVEVLPSYDVDMSQVHLEEIARLQAILGYPKPAAVAPMPATTTAKTTVERSDMDKVLSRSARKRRQRILKTSHTSREIANVRLDEERLHLYDQLKYHTTDSIVQSLYRAMGIPVTYKKKKRKLIELLWTSLETAQSSAEIVLSIGVSGAQQTSAGTMESKLHSRICSDLAFTVNAAMASLQKMKPSAGKLGPLPKRTREASERLRQEDSKEALMRSMVYQNHCLEIQVAETQRELVKCRQLLAAAASPQEPTTPISAADDPDDVKTTGTRVQRRPSLLPTPQQSYHKLV</sequence>
<dbReference type="PANTHER" id="PTHR12296">
    <property type="entry name" value="DENN DOMAIN-CONTAINING PROTEIN 4"/>
    <property type="match status" value="1"/>
</dbReference>
<feature type="region of interest" description="Disordered" evidence="2">
    <location>
        <begin position="1170"/>
        <end position="1192"/>
    </location>
</feature>
<dbReference type="InterPro" id="IPR038508">
    <property type="entry name" value="ArfGAP_dom_sf"/>
</dbReference>
<keyword evidence="1" id="KW-0863">Zinc-finger</keyword>